<organism evidence="1 2">
    <name type="scientific">Plasmopara halstedii</name>
    <name type="common">Downy mildew of sunflower</name>
    <dbReference type="NCBI Taxonomy" id="4781"/>
    <lineage>
        <taxon>Eukaryota</taxon>
        <taxon>Sar</taxon>
        <taxon>Stramenopiles</taxon>
        <taxon>Oomycota</taxon>
        <taxon>Peronosporomycetes</taxon>
        <taxon>Peronosporales</taxon>
        <taxon>Peronosporaceae</taxon>
        <taxon>Plasmopara</taxon>
    </lineage>
</organism>
<reference evidence="2" key="1">
    <citation type="submission" date="2014-09" db="EMBL/GenBank/DDBJ databases">
        <authorList>
            <person name="Sharma Rahul"/>
            <person name="Thines Marco"/>
        </authorList>
    </citation>
    <scope>NUCLEOTIDE SEQUENCE [LARGE SCALE GENOMIC DNA]</scope>
</reference>
<dbReference type="AlphaFoldDB" id="A0A0P1AEV2"/>
<name>A0A0P1AEV2_PLAHL</name>
<proteinExistence type="predicted"/>
<keyword evidence="2" id="KW-1185">Reference proteome</keyword>
<accession>A0A0P1AEV2</accession>
<dbReference type="EMBL" id="CCYD01000428">
    <property type="protein sequence ID" value="CEG39337.1"/>
    <property type="molecule type" value="Genomic_DNA"/>
</dbReference>
<evidence type="ECO:0000313" key="1">
    <source>
        <dbReference type="EMBL" id="CEG39337.1"/>
    </source>
</evidence>
<dbReference type="RefSeq" id="XP_024575706.1">
    <property type="nucleotide sequence ID" value="XM_024724873.1"/>
</dbReference>
<evidence type="ECO:0000313" key="2">
    <source>
        <dbReference type="Proteomes" id="UP000054928"/>
    </source>
</evidence>
<sequence length="52" mass="5619">MGSSLFSQISYLTTTPGRLHAARVDTSLGVADAEVLQHDMDQLSQRLFGLIA</sequence>
<dbReference type="Proteomes" id="UP000054928">
    <property type="component" value="Unassembled WGS sequence"/>
</dbReference>
<dbReference type="GeneID" id="36404646"/>
<protein>
    <submittedName>
        <fullName evidence="1">Uncharacterized protein</fullName>
    </submittedName>
</protein>